<protein>
    <submittedName>
        <fullName evidence="1">Uncharacterized protein</fullName>
    </submittedName>
</protein>
<keyword evidence="3" id="KW-1185">Reference proteome</keyword>
<dbReference type="Proteomes" id="UP000198760">
    <property type="component" value="Unassembled WGS sequence"/>
</dbReference>
<dbReference type="EMBL" id="FPAV01000003">
    <property type="protein sequence ID" value="SFT65036.1"/>
    <property type="molecule type" value="Genomic_DNA"/>
</dbReference>
<organism evidence="1 4">
    <name type="scientific">Kosakonia radicincitans</name>
    <dbReference type="NCBI Taxonomy" id="283686"/>
    <lineage>
        <taxon>Bacteria</taxon>
        <taxon>Pseudomonadati</taxon>
        <taxon>Pseudomonadota</taxon>
        <taxon>Gammaproteobacteria</taxon>
        <taxon>Enterobacterales</taxon>
        <taxon>Enterobacteriaceae</taxon>
        <taxon>Kosakonia</taxon>
    </lineage>
</organism>
<accession>A0AAX2EPV5</accession>
<dbReference type="AlphaFoldDB" id="A0AAX2EPV5"/>
<evidence type="ECO:0000313" key="4">
    <source>
        <dbReference type="Proteomes" id="UP000199173"/>
    </source>
</evidence>
<evidence type="ECO:0000313" key="2">
    <source>
        <dbReference type="EMBL" id="SFT65036.1"/>
    </source>
</evidence>
<proteinExistence type="predicted"/>
<evidence type="ECO:0000313" key="1">
    <source>
        <dbReference type="EMBL" id="SFR06032.1"/>
    </source>
</evidence>
<sequence>MNILDSAAKTIVLIQPRTATEGGVQLKFIAATLDMRQIDIARAYQVDRQDVNKMIHGMKRIPERCVPVHMLLLELAQKSILVKEVA</sequence>
<name>A0AAX2EPV5_9ENTR</name>
<dbReference type="Proteomes" id="UP000199173">
    <property type="component" value="Unassembled WGS sequence"/>
</dbReference>
<comment type="caution">
    <text evidence="1">The sequence shown here is derived from an EMBL/GenBank/DDBJ whole genome shotgun (WGS) entry which is preliminary data.</text>
</comment>
<dbReference type="EMBL" id="FOYJ01000003">
    <property type="protein sequence ID" value="SFR06032.1"/>
    <property type="molecule type" value="Genomic_DNA"/>
</dbReference>
<dbReference type="RefSeq" id="WP_058687087.1">
    <property type="nucleotide sequence ID" value="NZ_FONC01000002.1"/>
</dbReference>
<evidence type="ECO:0000313" key="3">
    <source>
        <dbReference type="Proteomes" id="UP000198760"/>
    </source>
</evidence>
<gene>
    <name evidence="2" type="ORF">SAMN03159428_01418</name>
    <name evidence="1" type="ORF">SAMN03159514_01424</name>
</gene>
<reference evidence="3 4" key="1">
    <citation type="submission" date="2016-10" db="EMBL/GenBank/DDBJ databases">
        <authorList>
            <person name="Varghese N."/>
            <person name="Submissions S."/>
        </authorList>
    </citation>
    <scope>NUCLEOTIDE SEQUENCE [LARGE SCALE GENOMIC DNA]</scope>
    <source>
        <strain evidence="2 3">NFIX06</strain>
        <strain evidence="1 4">NFIX08</strain>
    </source>
</reference>